<dbReference type="PANTHER" id="PTHR33711">
    <property type="entry name" value="DIOXYGENASE, PUTATIVE (AFU_ORTHOLOGUE AFUA_2G02910)-RELATED"/>
    <property type="match status" value="1"/>
</dbReference>
<evidence type="ECO:0000256" key="4">
    <source>
        <dbReference type="SAM" id="MobiDB-lite"/>
    </source>
</evidence>
<dbReference type="EMBL" id="BAABJP010000044">
    <property type="protein sequence ID" value="GAA5170670.1"/>
    <property type="molecule type" value="Genomic_DNA"/>
</dbReference>
<feature type="domain" description="Intradiol ring-cleavage dioxygenases" evidence="5">
    <location>
        <begin position="49"/>
        <end position="186"/>
    </location>
</feature>
<comment type="similarity">
    <text evidence="1">Belongs to the intradiol ring-cleavage dioxygenase family.</text>
</comment>
<dbReference type="InterPro" id="IPR015889">
    <property type="entry name" value="Intradiol_dOase_core"/>
</dbReference>
<sequence>MSPGEGTERAPSSAPAGNTSTPGQTVGPFFAFGLPYPGGPELVPPGHPEAVRLHGVVLDGAGDPVPDALLELWQPDPAGRIPREPGSLHRDGYTFTGWGRAGTDNAGRYSFTTLPPAPTEPARAAFFALAVFARGLLDRLFTRVYLPDDEVALAADPLLGGLPEERRRTLVAARDPHGLRFDVVLQGEGETVFLAHRHG</sequence>
<name>A0ABP9R1U1_9PSEU</name>
<dbReference type="SUPFAM" id="SSF49482">
    <property type="entry name" value="Aromatic compound dioxygenase"/>
    <property type="match status" value="1"/>
</dbReference>
<dbReference type="Proteomes" id="UP001428817">
    <property type="component" value="Unassembled WGS sequence"/>
</dbReference>
<reference evidence="7" key="1">
    <citation type="journal article" date="2019" name="Int. J. Syst. Evol. Microbiol.">
        <title>The Global Catalogue of Microorganisms (GCM) 10K type strain sequencing project: providing services to taxonomists for standard genome sequencing and annotation.</title>
        <authorList>
            <consortium name="The Broad Institute Genomics Platform"/>
            <consortium name="The Broad Institute Genome Sequencing Center for Infectious Disease"/>
            <person name="Wu L."/>
            <person name="Ma J."/>
        </authorList>
    </citation>
    <scope>NUCLEOTIDE SEQUENCE [LARGE SCALE GENOMIC DNA]</scope>
    <source>
        <strain evidence="7">JCM 18303</strain>
    </source>
</reference>
<keyword evidence="3" id="KW-0560">Oxidoreductase</keyword>
<dbReference type="PANTHER" id="PTHR33711:SF9">
    <property type="entry name" value="PROTOCATECHUATE 3,4-DIOXYGENASE ALPHA CHAIN"/>
    <property type="match status" value="1"/>
</dbReference>
<evidence type="ECO:0000256" key="3">
    <source>
        <dbReference type="ARBA" id="ARBA00023002"/>
    </source>
</evidence>
<dbReference type="InterPro" id="IPR000627">
    <property type="entry name" value="Intradiol_dOase_C"/>
</dbReference>
<evidence type="ECO:0000256" key="2">
    <source>
        <dbReference type="ARBA" id="ARBA00022964"/>
    </source>
</evidence>
<keyword evidence="2" id="KW-0223">Dioxygenase</keyword>
<dbReference type="InterPro" id="IPR012786">
    <property type="entry name" value="Protocat_dOase_a"/>
</dbReference>
<comment type="caution">
    <text evidence="6">The sequence shown here is derived from an EMBL/GenBank/DDBJ whole genome shotgun (WGS) entry which is preliminary data.</text>
</comment>
<gene>
    <name evidence="6" type="primary">pcaG</name>
    <name evidence="6" type="ORF">GCM10023321_68200</name>
</gene>
<dbReference type="RefSeq" id="WP_185060015.1">
    <property type="nucleotide sequence ID" value="NZ_BAABJP010000044.1"/>
</dbReference>
<proteinExistence type="inferred from homology"/>
<dbReference type="Gene3D" id="2.60.130.10">
    <property type="entry name" value="Aromatic compound dioxygenase"/>
    <property type="match status" value="1"/>
</dbReference>
<dbReference type="Pfam" id="PF00775">
    <property type="entry name" value="Dioxygenase_C"/>
    <property type="match status" value="1"/>
</dbReference>
<evidence type="ECO:0000313" key="6">
    <source>
        <dbReference type="EMBL" id="GAA5170670.1"/>
    </source>
</evidence>
<evidence type="ECO:0000313" key="7">
    <source>
        <dbReference type="Proteomes" id="UP001428817"/>
    </source>
</evidence>
<accession>A0ABP9R1U1</accession>
<dbReference type="InterPro" id="IPR050770">
    <property type="entry name" value="Intradiol_RC_Dioxygenase"/>
</dbReference>
<protein>
    <submittedName>
        <fullName evidence="6">Protocatechuate 3,4-dioxygenase subunit alpha</fullName>
    </submittedName>
</protein>
<feature type="region of interest" description="Disordered" evidence="4">
    <location>
        <begin position="1"/>
        <end position="26"/>
    </location>
</feature>
<organism evidence="6 7">
    <name type="scientific">Pseudonocardia eucalypti</name>
    <dbReference type="NCBI Taxonomy" id="648755"/>
    <lineage>
        <taxon>Bacteria</taxon>
        <taxon>Bacillati</taxon>
        <taxon>Actinomycetota</taxon>
        <taxon>Actinomycetes</taxon>
        <taxon>Pseudonocardiales</taxon>
        <taxon>Pseudonocardiaceae</taxon>
        <taxon>Pseudonocardia</taxon>
    </lineage>
</organism>
<feature type="compositionally biased region" description="Polar residues" evidence="4">
    <location>
        <begin position="15"/>
        <end position="24"/>
    </location>
</feature>
<keyword evidence="7" id="KW-1185">Reference proteome</keyword>
<evidence type="ECO:0000259" key="5">
    <source>
        <dbReference type="Pfam" id="PF00775"/>
    </source>
</evidence>
<evidence type="ECO:0000256" key="1">
    <source>
        <dbReference type="ARBA" id="ARBA00007825"/>
    </source>
</evidence>
<dbReference type="NCBIfam" id="TIGR02423">
    <property type="entry name" value="protocat_alph"/>
    <property type="match status" value="1"/>
</dbReference>